<feature type="binding site" evidence="4">
    <location>
        <position position="312"/>
    </location>
    <ligand>
        <name>S-adenosyl-L-methionine</name>
        <dbReference type="ChEBI" id="CHEBI:59789"/>
    </ligand>
</feature>
<dbReference type="EMBL" id="PXOH01000011">
    <property type="protein sequence ID" value="PSF37151.1"/>
    <property type="molecule type" value="Genomic_DNA"/>
</dbReference>
<feature type="active site" evidence="5">
    <location>
        <position position="405"/>
    </location>
</feature>
<evidence type="ECO:0000256" key="4">
    <source>
        <dbReference type="PROSITE-ProRule" id="PRU01024"/>
    </source>
</evidence>
<dbReference type="Gene3D" id="2.40.50.1070">
    <property type="match status" value="1"/>
</dbReference>
<evidence type="ECO:0000256" key="1">
    <source>
        <dbReference type="ARBA" id="ARBA00022603"/>
    </source>
</evidence>
<evidence type="ECO:0000313" key="7">
    <source>
        <dbReference type="EMBL" id="PSF37151.1"/>
    </source>
</evidence>
<dbReference type="GO" id="GO:0070475">
    <property type="term" value="P:rRNA base methylation"/>
    <property type="evidence" value="ECO:0007669"/>
    <property type="project" value="TreeGrafter"/>
</dbReference>
<dbReference type="RefSeq" id="WP_106457114.1">
    <property type="nucleotide sequence ID" value="NZ_PXOH01000011.1"/>
</dbReference>
<evidence type="ECO:0000256" key="2">
    <source>
        <dbReference type="ARBA" id="ARBA00022679"/>
    </source>
</evidence>
<gene>
    <name evidence="7" type="ORF">C7H19_12000</name>
</gene>
<dbReference type="AlphaFoldDB" id="A0A2T1LXR1"/>
<feature type="active site" description="Nucleophile" evidence="4">
    <location>
        <position position="405"/>
    </location>
</feature>
<name>A0A2T1LXR1_9CHRO</name>
<dbReference type="OrthoDB" id="9804590at2"/>
<dbReference type="Pfam" id="PF01938">
    <property type="entry name" value="TRAM"/>
    <property type="match status" value="1"/>
</dbReference>
<keyword evidence="8" id="KW-1185">Reference proteome</keyword>
<dbReference type="InterPro" id="IPR002792">
    <property type="entry name" value="TRAM_dom"/>
</dbReference>
<dbReference type="Gene3D" id="3.40.50.150">
    <property type="entry name" value="Vaccinia Virus protein VP39"/>
    <property type="match status" value="1"/>
</dbReference>
<proteinExistence type="inferred from homology"/>
<dbReference type="PANTHER" id="PTHR11061:SF30">
    <property type="entry name" value="TRNA (URACIL(54)-C(5))-METHYLTRANSFERASE"/>
    <property type="match status" value="1"/>
</dbReference>
<dbReference type="Pfam" id="PF05958">
    <property type="entry name" value="tRNA_U5-meth_tr"/>
    <property type="match status" value="1"/>
</dbReference>
<dbReference type="PANTHER" id="PTHR11061">
    <property type="entry name" value="RNA M5U METHYLTRANSFERASE"/>
    <property type="match status" value="1"/>
</dbReference>
<dbReference type="InterPro" id="IPR029063">
    <property type="entry name" value="SAM-dependent_MTases_sf"/>
</dbReference>
<evidence type="ECO:0000256" key="5">
    <source>
        <dbReference type="PROSITE-ProRule" id="PRU10015"/>
    </source>
</evidence>
<dbReference type="FunFam" id="2.40.50.140:FF:000097">
    <property type="entry name" value="23S rRNA (uracil(1939)-C(5))-methyltransferase RlmD"/>
    <property type="match status" value="1"/>
</dbReference>
<dbReference type="Gene3D" id="2.40.50.140">
    <property type="entry name" value="Nucleic acid-binding proteins"/>
    <property type="match status" value="1"/>
</dbReference>
<dbReference type="GO" id="GO:0070041">
    <property type="term" value="F:rRNA (uridine-C5-)-methyltransferase activity"/>
    <property type="evidence" value="ECO:0007669"/>
    <property type="project" value="TreeGrafter"/>
</dbReference>
<dbReference type="SUPFAM" id="SSF50249">
    <property type="entry name" value="Nucleic acid-binding proteins"/>
    <property type="match status" value="1"/>
</dbReference>
<sequence>MQQGSLVEIEITDLNHTGEGVGRSNGQVIFVPDTVIGDRISARILHLKRHHAEGKIQKILKESPYRIRPRCIVADKCGGCQWHHIDDNYQSQIKHYQVIETLKRIGGFSDIETSPILTGTSSLGYRNKATYPLGQSTTGNIQTGYYRRQSHHIVNLNQCPVQDPDLNPFLAEIKQDIQGRGWTIYNETTHQGQLRHLALRIGRKTKEILLTLITTDSQLSGIEEQADIWLQRYPNLVGVTLNYNPTKTNVIFGKETHTIAGRPYLREIFGGLTFHLRPETFFQVNTEAAEALLGVILEKLALDGSQRLLDAYCGVGTFTLPLAQHVFEAVGIEVQETAIQQAKENAKLNGIDNASFFTGTVETILPQIQDQFDIVILDPPRKGCDRTVLDTLLSLQPSRIVYVSCQAATLARDLKYLCQEGKYQLTFVQPADFFPQTPHVECVAFLKI</sequence>
<evidence type="ECO:0000259" key="6">
    <source>
        <dbReference type="PROSITE" id="PS50926"/>
    </source>
</evidence>
<reference evidence="7 8" key="2">
    <citation type="submission" date="2018-03" db="EMBL/GenBank/DDBJ databases">
        <authorList>
            <person name="Keele B.F."/>
        </authorList>
    </citation>
    <scope>NUCLEOTIDE SEQUENCE [LARGE SCALE GENOMIC DNA]</scope>
    <source>
        <strain evidence="7 8">CCALA 016</strain>
    </source>
</reference>
<dbReference type="NCBIfam" id="TIGR00479">
    <property type="entry name" value="rumA"/>
    <property type="match status" value="1"/>
</dbReference>
<evidence type="ECO:0000256" key="3">
    <source>
        <dbReference type="ARBA" id="ARBA00022691"/>
    </source>
</evidence>
<organism evidence="7 8">
    <name type="scientific">Aphanothece hegewaldii CCALA 016</name>
    <dbReference type="NCBI Taxonomy" id="2107694"/>
    <lineage>
        <taxon>Bacteria</taxon>
        <taxon>Bacillati</taxon>
        <taxon>Cyanobacteriota</taxon>
        <taxon>Cyanophyceae</taxon>
        <taxon>Oscillatoriophycideae</taxon>
        <taxon>Chroococcales</taxon>
        <taxon>Aphanothecaceae</taxon>
        <taxon>Aphanothece</taxon>
    </lineage>
</organism>
<accession>A0A2T1LXR1</accession>
<feature type="binding site" evidence="4">
    <location>
        <position position="283"/>
    </location>
    <ligand>
        <name>S-adenosyl-L-methionine</name>
        <dbReference type="ChEBI" id="CHEBI:59789"/>
    </ligand>
</feature>
<protein>
    <submittedName>
        <fullName evidence="7">23S rRNA (Uracil(1939)-C(5))-methyltransferase RlmD</fullName>
    </submittedName>
</protein>
<dbReference type="FunFam" id="2.40.50.1070:FF:000003">
    <property type="entry name" value="23S rRNA (Uracil-5-)-methyltransferase RumA"/>
    <property type="match status" value="1"/>
</dbReference>
<dbReference type="PROSITE" id="PS51687">
    <property type="entry name" value="SAM_MT_RNA_M5U"/>
    <property type="match status" value="1"/>
</dbReference>
<keyword evidence="2 4" id="KW-0808">Transferase</keyword>
<dbReference type="Proteomes" id="UP000239001">
    <property type="component" value="Unassembled WGS sequence"/>
</dbReference>
<dbReference type="PROSITE" id="PS50926">
    <property type="entry name" value="TRAM"/>
    <property type="match status" value="1"/>
</dbReference>
<keyword evidence="1 4" id="KW-0489">Methyltransferase</keyword>
<feature type="binding site" evidence="4">
    <location>
        <position position="378"/>
    </location>
    <ligand>
        <name>S-adenosyl-L-methionine</name>
        <dbReference type="ChEBI" id="CHEBI:59789"/>
    </ligand>
</feature>
<evidence type="ECO:0000313" key="8">
    <source>
        <dbReference type="Proteomes" id="UP000239001"/>
    </source>
</evidence>
<feature type="domain" description="TRAM" evidence="6">
    <location>
        <begin position="1"/>
        <end position="58"/>
    </location>
</feature>
<comment type="caution">
    <text evidence="7">The sequence shown here is derived from an EMBL/GenBank/DDBJ whole genome shotgun (WGS) entry which is preliminary data.</text>
</comment>
<dbReference type="SUPFAM" id="SSF53335">
    <property type="entry name" value="S-adenosyl-L-methionine-dependent methyltransferases"/>
    <property type="match status" value="1"/>
</dbReference>
<dbReference type="InterPro" id="IPR030390">
    <property type="entry name" value="MeTrfase_TrmA_AS"/>
</dbReference>
<reference evidence="7 8" key="1">
    <citation type="submission" date="2018-03" db="EMBL/GenBank/DDBJ databases">
        <title>The ancient ancestry and fast evolution of plastids.</title>
        <authorList>
            <person name="Moore K.R."/>
            <person name="Magnabosco C."/>
            <person name="Momper L."/>
            <person name="Gold D.A."/>
            <person name="Bosak T."/>
            <person name="Fournier G.P."/>
        </authorList>
    </citation>
    <scope>NUCLEOTIDE SEQUENCE [LARGE SCALE GENOMIC DNA]</scope>
    <source>
        <strain evidence="7 8">CCALA 016</strain>
    </source>
</reference>
<dbReference type="PROSITE" id="PS01230">
    <property type="entry name" value="TRMA_1"/>
    <property type="match status" value="1"/>
</dbReference>
<dbReference type="FunFam" id="3.40.50.150:FF:000009">
    <property type="entry name" value="23S rRNA (Uracil(1939)-C(5))-methyltransferase RlmD"/>
    <property type="match status" value="1"/>
</dbReference>
<keyword evidence="3 4" id="KW-0949">S-adenosyl-L-methionine</keyword>
<comment type="similarity">
    <text evidence="4">Belongs to the class I-like SAM-binding methyltransferase superfamily. RNA M5U methyltransferase family.</text>
</comment>
<dbReference type="InterPro" id="IPR010280">
    <property type="entry name" value="U5_MeTrfase_fam"/>
</dbReference>
<dbReference type="CDD" id="cd02440">
    <property type="entry name" value="AdoMet_MTases"/>
    <property type="match status" value="1"/>
</dbReference>
<dbReference type="InterPro" id="IPR012340">
    <property type="entry name" value="NA-bd_OB-fold"/>
</dbReference>
<feature type="binding site" evidence="4">
    <location>
        <position position="333"/>
    </location>
    <ligand>
        <name>S-adenosyl-L-methionine</name>
        <dbReference type="ChEBI" id="CHEBI:59789"/>
    </ligand>
</feature>